<organism evidence="1 2">
    <name type="scientific">Cinchona calisaya</name>
    <dbReference type="NCBI Taxonomy" id="153742"/>
    <lineage>
        <taxon>Eukaryota</taxon>
        <taxon>Viridiplantae</taxon>
        <taxon>Streptophyta</taxon>
        <taxon>Embryophyta</taxon>
        <taxon>Tracheophyta</taxon>
        <taxon>Spermatophyta</taxon>
        <taxon>Magnoliopsida</taxon>
        <taxon>eudicotyledons</taxon>
        <taxon>Gunneridae</taxon>
        <taxon>Pentapetalae</taxon>
        <taxon>asterids</taxon>
        <taxon>lamiids</taxon>
        <taxon>Gentianales</taxon>
        <taxon>Rubiaceae</taxon>
        <taxon>Cinchonoideae</taxon>
        <taxon>Cinchoneae</taxon>
        <taxon>Cinchona</taxon>
    </lineage>
</organism>
<evidence type="ECO:0000313" key="2">
    <source>
        <dbReference type="Proteomes" id="UP001630127"/>
    </source>
</evidence>
<evidence type="ECO:0000313" key="1">
    <source>
        <dbReference type="EMBL" id="KAL3534643.1"/>
    </source>
</evidence>
<dbReference type="Proteomes" id="UP001630127">
    <property type="component" value="Unassembled WGS sequence"/>
</dbReference>
<keyword evidence="2" id="KW-1185">Reference proteome</keyword>
<dbReference type="EMBL" id="JBJUIK010000002">
    <property type="protein sequence ID" value="KAL3534643.1"/>
    <property type="molecule type" value="Genomic_DNA"/>
</dbReference>
<comment type="caution">
    <text evidence="1">The sequence shown here is derived from an EMBL/GenBank/DDBJ whole genome shotgun (WGS) entry which is preliminary data.</text>
</comment>
<reference evidence="1 2" key="1">
    <citation type="submission" date="2024-11" db="EMBL/GenBank/DDBJ databases">
        <title>A near-complete genome assembly of Cinchona calisaya.</title>
        <authorList>
            <person name="Lian D.C."/>
            <person name="Zhao X.W."/>
            <person name="Wei L."/>
        </authorList>
    </citation>
    <scope>NUCLEOTIDE SEQUENCE [LARGE SCALE GENOMIC DNA]</scope>
    <source>
        <tissue evidence="1">Nenye</tissue>
    </source>
</reference>
<protein>
    <submittedName>
        <fullName evidence="1">Uncharacterized protein</fullName>
    </submittedName>
</protein>
<accession>A0ABD3AU00</accession>
<gene>
    <name evidence="1" type="ORF">ACH5RR_003104</name>
</gene>
<proteinExistence type="predicted"/>
<dbReference type="AlphaFoldDB" id="A0ABD3AU00"/>
<name>A0ABD3AU00_9GENT</name>
<sequence length="105" mass="11003">MAVDSENVVNGSFSQIGNWTLMIELVSPPSQAGSVLSPNKAPVLNSSSYGNMVIHAFAYAETKKELKNVSILRNVPPNLAPKNGVSSSTQVTCSAISDESIGPVI</sequence>